<reference evidence="1" key="1">
    <citation type="submission" date="2019-08" db="EMBL/GenBank/DDBJ databases">
        <authorList>
            <person name="Kucharzyk K."/>
            <person name="Murdoch R.W."/>
            <person name="Higgins S."/>
            <person name="Loffler F."/>
        </authorList>
    </citation>
    <scope>NUCLEOTIDE SEQUENCE</scope>
</reference>
<name>A0A645ESQ1_9ZZZZ</name>
<dbReference type="AlphaFoldDB" id="A0A645ESQ1"/>
<protein>
    <submittedName>
        <fullName evidence="1">Uncharacterized protein</fullName>
    </submittedName>
</protein>
<gene>
    <name evidence="1" type="ORF">SDC9_150773</name>
</gene>
<proteinExistence type="predicted"/>
<comment type="caution">
    <text evidence="1">The sequence shown here is derived from an EMBL/GenBank/DDBJ whole genome shotgun (WGS) entry which is preliminary data.</text>
</comment>
<evidence type="ECO:0000313" key="1">
    <source>
        <dbReference type="EMBL" id="MPN03543.1"/>
    </source>
</evidence>
<organism evidence="1">
    <name type="scientific">bioreactor metagenome</name>
    <dbReference type="NCBI Taxonomy" id="1076179"/>
    <lineage>
        <taxon>unclassified sequences</taxon>
        <taxon>metagenomes</taxon>
        <taxon>ecological metagenomes</taxon>
    </lineage>
</organism>
<accession>A0A645ESQ1</accession>
<sequence>MVTCRADISLNDLLQATLSLETENARKKSAFLEPVQFRDAVRLREIGGDEALRVPIRPVHNALLHDEEHLHVELGLYPVTASTLRPGRDALIVDVGSQKKLLALHCSTQNFVWNSGMMPYRLA</sequence>
<dbReference type="EMBL" id="VSSQ01049462">
    <property type="protein sequence ID" value="MPN03543.1"/>
    <property type="molecule type" value="Genomic_DNA"/>
</dbReference>